<accession>X1PPJ2</accession>
<evidence type="ECO:0000256" key="1">
    <source>
        <dbReference type="ARBA" id="ARBA00006739"/>
    </source>
</evidence>
<dbReference type="GO" id="GO:0016757">
    <property type="term" value="F:glycosyltransferase activity"/>
    <property type="evidence" value="ECO:0007669"/>
    <property type="project" value="UniProtKB-KW"/>
</dbReference>
<comment type="caution">
    <text evidence="5">The sequence shown here is derived from an EMBL/GenBank/DDBJ whole genome shotgun (WGS) entry which is preliminary data.</text>
</comment>
<dbReference type="EMBL" id="BARV01035619">
    <property type="protein sequence ID" value="GAI58197.1"/>
    <property type="molecule type" value="Genomic_DNA"/>
</dbReference>
<protein>
    <recommendedName>
        <fullName evidence="4">Glycosyltransferase 2-like domain-containing protein</fullName>
    </recommendedName>
</protein>
<organism evidence="5">
    <name type="scientific">marine sediment metagenome</name>
    <dbReference type="NCBI Taxonomy" id="412755"/>
    <lineage>
        <taxon>unclassified sequences</taxon>
        <taxon>metagenomes</taxon>
        <taxon>ecological metagenomes</taxon>
    </lineage>
</organism>
<gene>
    <name evidence="5" type="ORF">S06H3_55546</name>
</gene>
<dbReference type="CDD" id="cd04186">
    <property type="entry name" value="GT_2_like_c"/>
    <property type="match status" value="1"/>
</dbReference>
<keyword evidence="3" id="KW-0808">Transferase</keyword>
<proteinExistence type="inferred from homology"/>
<feature type="non-terminal residue" evidence="5">
    <location>
        <position position="234"/>
    </location>
</feature>
<evidence type="ECO:0000256" key="3">
    <source>
        <dbReference type="ARBA" id="ARBA00022679"/>
    </source>
</evidence>
<sequence length="234" mass="26928">FEKVTIAVITYNGEHLLEECLSAIKSQDYPEYEIMMVDNNSTDCSVDLVREKFPEVKILQMKKNRGPNPARNAAILKSDTSYTLLVDDDAVLTSECLRNLMKVMKKYPNVGLCHPRVVFYDSHTRIQHDGIRIYYIGASVLKNSGASIEHASKEIIPISMASAITLLVKRNKALQIGLFDEDYFFGWDDIDFSFRMMISGFKCFNVPQAVVYHKMKKRGLTKAFYQIRNRWYSI</sequence>
<reference evidence="5" key="1">
    <citation type="journal article" date="2014" name="Front. Microbiol.">
        <title>High frequency of phylogenetically diverse reductive dehalogenase-homologous genes in deep subseafloor sedimentary metagenomes.</title>
        <authorList>
            <person name="Kawai M."/>
            <person name="Futagami T."/>
            <person name="Toyoda A."/>
            <person name="Takaki Y."/>
            <person name="Nishi S."/>
            <person name="Hori S."/>
            <person name="Arai W."/>
            <person name="Tsubouchi T."/>
            <person name="Morono Y."/>
            <person name="Uchiyama I."/>
            <person name="Ito T."/>
            <person name="Fujiyama A."/>
            <person name="Inagaki F."/>
            <person name="Takami H."/>
        </authorList>
    </citation>
    <scope>NUCLEOTIDE SEQUENCE</scope>
    <source>
        <strain evidence="5">Expedition CK06-06</strain>
    </source>
</reference>
<evidence type="ECO:0000313" key="5">
    <source>
        <dbReference type="EMBL" id="GAI58197.1"/>
    </source>
</evidence>
<keyword evidence="2" id="KW-0328">Glycosyltransferase</keyword>
<comment type="similarity">
    <text evidence="1">Belongs to the glycosyltransferase 2 family.</text>
</comment>
<dbReference type="Pfam" id="PF00535">
    <property type="entry name" value="Glycos_transf_2"/>
    <property type="match status" value="1"/>
</dbReference>
<evidence type="ECO:0000256" key="2">
    <source>
        <dbReference type="ARBA" id="ARBA00022676"/>
    </source>
</evidence>
<feature type="non-terminal residue" evidence="5">
    <location>
        <position position="1"/>
    </location>
</feature>
<dbReference type="SUPFAM" id="SSF53448">
    <property type="entry name" value="Nucleotide-diphospho-sugar transferases"/>
    <property type="match status" value="1"/>
</dbReference>
<dbReference type="PANTHER" id="PTHR43179:SF12">
    <property type="entry name" value="GALACTOFURANOSYLTRANSFERASE GLFT2"/>
    <property type="match status" value="1"/>
</dbReference>
<evidence type="ECO:0000259" key="4">
    <source>
        <dbReference type="Pfam" id="PF00535"/>
    </source>
</evidence>
<feature type="domain" description="Glycosyltransferase 2-like" evidence="4">
    <location>
        <begin position="5"/>
        <end position="137"/>
    </location>
</feature>
<name>X1PPJ2_9ZZZZ</name>
<dbReference type="Gene3D" id="3.90.550.10">
    <property type="entry name" value="Spore Coat Polysaccharide Biosynthesis Protein SpsA, Chain A"/>
    <property type="match status" value="1"/>
</dbReference>
<dbReference type="InterPro" id="IPR001173">
    <property type="entry name" value="Glyco_trans_2-like"/>
</dbReference>
<dbReference type="InterPro" id="IPR029044">
    <property type="entry name" value="Nucleotide-diphossugar_trans"/>
</dbReference>
<dbReference type="PANTHER" id="PTHR43179">
    <property type="entry name" value="RHAMNOSYLTRANSFERASE WBBL"/>
    <property type="match status" value="1"/>
</dbReference>
<dbReference type="AlphaFoldDB" id="X1PPJ2"/>